<protein>
    <submittedName>
        <fullName evidence="1">Uncharacterized protein</fullName>
    </submittedName>
</protein>
<proteinExistence type="predicted"/>
<name>A0A0D0DQQ0_9AGAM</name>
<evidence type="ECO:0000313" key="2">
    <source>
        <dbReference type="Proteomes" id="UP000054538"/>
    </source>
</evidence>
<organism evidence="1 2">
    <name type="scientific">Paxillus rubicundulus Ve08.2h10</name>
    <dbReference type="NCBI Taxonomy" id="930991"/>
    <lineage>
        <taxon>Eukaryota</taxon>
        <taxon>Fungi</taxon>
        <taxon>Dikarya</taxon>
        <taxon>Basidiomycota</taxon>
        <taxon>Agaricomycotina</taxon>
        <taxon>Agaricomycetes</taxon>
        <taxon>Agaricomycetidae</taxon>
        <taxon>Boletales</taxon>
        <taxon>Paxilineae</taxon>
        <taxon>Paxillaceae</taxon>
        <taxon>Paxillus</taxon>
    </lineage>
</organism>
<feature type="non-terminal residue" evidence="1">
    <location>
        <position position="89"/>
    </location>
</feature>
<sequence length="89" mass="10002">MKLTVWTTELPVPIQQPFLIESECHPHICIVLIAKAKLCTCLILEHPRLLCFPNNKGGNFCELSAFTMSKYVNLAFLPLIPECCLSESP</sequence>
<dbReference type="Proteomes" id="UP000054538">
    <property type="component" value="Unassembled WGS sequence"/>
</dbReference>
<dbReference type="AlphaFoldDB" id="A0A0D0DQQ0"/>
<accession>A0A0D0DQQ0</accession>
<dbReference type="InParanoid" id="A0A0D0DQQ0"/>
<gene>
    <name evidence="1" type="ORF">PAXRUDRAFT_781108</name>
</gene>
<evidence type="ECO:0000313" key="1">
    <source>
        <dbReference type="EMBL" id="KIK94878.1"/>
    </source>
</evidence>
<keyword evidence="2" id="KW-1185">Reference proteome</keyword>
<reference evidence="2" key="2">
    <citation type="submission" date="2015-01" db="EMBL/GenBank/DDBJ databases">
        <title>Evolutionary Origins and Diversification of the Mycorrhizal Mutualists.</title>
        <authorList>
            <consortium name="DOE Joint Genome Institute"/>
            <consortium name="Mycorrhizal Genomics Consortium"/>
            <person name="Kohler A."/>
            <person name="Kuo A."/>
            <person name="Nagy L.G."/>
            <person name="Floudas D."/>
            <person name="Copeland A."/>
            <person name="Barry K.W."/>
            <person name="Cichocki N."/>
            <person name="Veneault-Fourrey C."/>
            <person name="LaButti K."/>
            <person name="Lindquist E.A."/>
            <person name="Lipzen A."/>
            <person name="Lundell T."/>
            <person name="Morin E."/>
            <person name="Murat C."/>
            <person name="Riley R."/>
            <person name="Ohm R."/>
            <person name="Sun H."/>
            <person name="Tunlid A."/>
            <person name="Henrissat B."/>
            <person name="Grigoriev I.V."/>
            <person name="Hibbett D.S."/>
            <person name="Martin F."/>
        </authorList>
    </citation>
    <scope>NUCLEOTIDE SEQUENCE [LARGE SCALE GENOMIC DNA]</scope>
    <source>
        <strain evidence="2">Ve08.2h10</strain>
    </source>
</reference>
<reference evidence="1 2" key="1">
    <citation type="submission" date="2014-04" db="EMBL/GenBank/DDBJ databases">
        <authorList>
            <consortium name="DOE Joint Genome Institute"/>
            <person name="Kuo A."/>
            <person name="Kohler A."/>
            <person name="Jargeat P."/>
            <person name="Nagy L.G."/>
            <person name="Floudas D."/>
            <person name="Copeland A."/>
            <person name="Barry K.W."/>
            <person name="Cichocki N."/>
            <person name="Veneault-Fourrey C."/>
            <person name="LaButti K."/>
            <person name="Lindquist E.A."/>
            <person name="Lipzen A."/>
            <person name="Lundell T."/>
            <person name="Morin E."/>
            <person name="Murat C."/>
            <person name="Sun H."/>
            <person name="Tunlid A."/>
            <person name="Henrissat B."/>
            <person name="Grigoriev I.V."/>
            <person name="Hibbett D.S."/>
            <person name="Martin F."/>
            <person name="Nordberg H.P."/>
            <person name="Cantor M.N."/>
            <person name="Hua S.X."/>
        </authorList>
    </citation>
    <scope>NUCLEOTIDE SEQUENCE [LARGE SCALE GENOMIC DNA]</scope>
    <source>
        <strain evidence="1 2">Ve08.2h10</strain>
    </source>
</reference>
<dbReference type="HOGENOM" id="CLU_2475016_0_0_1"/>
<dbReference type="EMBL" id="KN825079">
    <property type="protein sequence ID" value="KIK94878.1"/>
    <property type="molecule type" value="Genomic_DNA"/>
</dbReference>